<sequence>MQNQTTATAAVENSKATGFSKQDLVWSLSMFGTAVGAGVLFLPIRAGLEGFWPLILIAVLVGPMTYLSHRALARFVLSSDNPKADLADVVVEHFGKSAGVIISFLYFFAIYPIVLIYGNAITNTIDSFVANQLGMAILNADGDVVSSIFPRWILSGVLVAMMMSVMILGQKLMLKATELLVYPLVAILLGMSVYLIPEWSMEAMAFDKMPAFDDMMLVVYLTIPMLIFSFNHSPAVSSMAQAQRDTYGKGAADKSDAILKRASFMLLGFVMFFVFSCVLALSPAQLAEAKAQNLPVLSYLANEFESPVISLLGPLVAFLAIFSSFFGHYLGAKEGLAGIVRKGAPKIVESMGEKNFDKALVAFFFFTTWGVAVLNPSVLGMIESLGAPFIAAILFLMPMYAIKKVPAMKKYDGKLSNIFVTVMGIVAISAIVKDLI</sequence>
<evidence type="ECO:0000313" key="9">
    <source>
        <dbReference type="EMBL" id="TKB53664.1"/>
    </source>
</evidence>
<evidence type="ECO:0000256" key="4">
    <source>
        <dbReference type="ARBA" id="ARBA00022519"/>
    </source>
</evidence>
<feature type="transmembrane region" description="Helical" evidence="8">
    <location>
        <begin position="217"/>
        <end position="236"/>
    </location>
</feature>
<feature type="transmembrane region" description="Helical" evidence="8">
    <location>
        <begin position="385"/>
        <end position="402"/>
    </location>
</feature>
<keyword evidence="5 8" id="KW-0812">Transmembrane</keyword>
<feature type="transmembrane region" description="Helical" evidence="8">
    <location>
        <begin position="264"/>
        <end position="287"/>
    </location>
</feature>
<evidence type="ECO:0000256" key="6">
    <source>
        <dbReference type="ARBA" id="ARBA00022989"/>
    </source>
</evidence>
<gene>
    <name evidence="9" type="ORF">FCL42_13885</name>
</gene>
<dbReference type="EMBL" id="SWCJ01000011">
    <property type="protein sequence ID" value="TKB53664.1"/>
    <property type="molecule type" value="Genomic_DNA"/>
</dbReference>
<comment type="subcellular location">
    <subcellularLocation>
        <location evidence="1">Cell inner membrane</location>
        <topology evidence="1">Multi-pass membrane protein</topology>
    </subcellularLocation>
</comment>
<dbReference type="RefSeq" id="WP_136864024.1">
    <property type="nucleotide sequence ID" value="NZ_SWCJ01000011.1"/>
</dbReference>
<dbReference type="AlphaFoldDB" id="A0A4U1BNP8"/>
<keyword evidence="2" id="KW-0813">Transport</keyword>
<accession>A0A4U1BNP8</accession>
<reference evidence="9 10" key="1">
    <citation type="submission" date="2019-04" db="EMBL/GenBank/DDBJ databases">
        <authorList>
            <person name="Hwang J.C."/>
        </authorList>
    </citation>
    <scope>NUCLEOTIDE SEQUENCE [LARGE SCALE GENOMIC DNA]</scope>
    <source>
        <strain evidence="9 10">IMCC35002</strain>
    </source>
</reference>
<feature type="transmembrane region" description="Helical" evidence="8">
    <location>
        <begin position="414"/>
        <end position="432"/>
    </location>
</feature>
<dbReference type="OrthoDB" id="1627372at2"/>
<dbReference type="GO" id="GO:0005886">
    <property type="term" value="C:plasma membrane"/>
    <property type="evidence" value="ECO:0007669"/>
    <property type="project" value="UniProtKB-SubCell"/>
</dbReference>
<feature type="transmembrane region" description="Helical" evidence="8">
    <location>
        <begin position="148"/>
        <end position="168"/>
    </location>
</feature>
<keyword evidence="7 8" id="KW-0472">Membrane</keyword>
<keyword evidence="3" id="KW-1003">Cell membrane</keyword>
<feature type="transmembrane region" description="Helical" evidence="8">
    <location>
        <begin position="359"/>
        <end position="379"/>
    </location>
</feature>
<evidence type="ECO:0000256" key="3">
    <source>
        <dbReference type="ARBA" id="ARBA00022475"/>
    </source>
</evidence>
<evidence type="ECO:0000256" key="7">
    <source>
        <dbReference type="ARBA" id="ARBA00023136"/>
    </source>
</evidence>
<feature type="transmembrane region" description="Helical" evidence="8">
    <location>
        <begin position="180"/>
        <end position="197"/>
    </location>
</feature>
<dbReference type="Proteomes" id="UP000305675">
    <property type="component" value="Unassembled WGS sequence"/>
</dbReference>
<evidence type="ECO:0000313" key="10">
    <source>
        <dbReference type="Proteomes" id="UP000305675"/>
    </source>
</evidence>
<feature type="transmembrane region" description="Helical" evidence="8">
    <location>
        <begin position="50"/>
        <end position="67"/>
    </location>
</feature>
<evidence type="ECO:0000256" key="5">
    <source>
        <dbReference type="ARBA" id="ARBA00022692"/>
    </source>
</evidence>
<evidence type="ECO:0000256" key="2">
    <source>
        <dbReference type="ARBA" id="ARBA00022448"/>
    </source>
</evidence>
<evidence type="ECO:0000256" key="8">
    <source>
        <dbReference type="SAM" id="Phobius"/>
    </source>
</evidence>
<proteinExistence type="predicted"/>
<dbReference type="PANTHER" id="PTHR35334">
    <property type="entry name" value="SERINE TRANSPORTER"/>
    <property type="match status" value="1"/>
</dbReference>
<dbReference type="PANTHER" id="PTHR35334:SF2">
    <property type="entry name" value="SERINE TRANSPORTER SDAC"/>
    <property type="match status" value="1"/>
</dbReference>
<feature type="transmembrane region" description="Helical" evidence="8">
    <location>
        <begin position="98"/>
        <end position="118"/>
    </location>
</feature>
<feature type="transmembrane region" description="Helical" evidence="8">
    <location>
        <begin position="24"/>
        <end position="44"/>
    </location>
</feature>
<dbReference type="GO" id="GO:0003333">
    <property type="term" value="P:amino acid transmembrane transport"/>
    <property type="evidence" value="ECO:0007669"/>
    <property type="project" value="InterPro"/>
</dbReference>
<keyword evidence="10" id="KW-1185">Reference proteome</keyword>
<organism evidence="9 10">
    <name type="scientific">Ferrimonas aestuarii</name>
    <dbReference type="NCBI Taxonomy" id="2569539"/>
    <lineage>
        <taxon>Bacteria</taxon>
        <taxon>Pseudomonadati</taxon>
        <taxon>Pseudomonadota</taxon>
        <taxon>Gammaproteobacteria</taxon>
        <taxon>Alteromonadales</taxon>
        <taxon>Ferrimonadaceae</taxon>
        <taxon>Ferrimonas</taxon>
    </lineage>
</organism>
<feature type="transmembrane region" description="Helical" evidence="8">
    <location>
        <begin position="307"/>
        <end position="332"/>
    </location>
</feature>
<evidence type="ECO:0000256" key="1">
    <source>
        <dbReference type="ARBA" id="ARBA00004429"/>
    </source>
</evidence>
<dbReference type="Pfam" id="PF03222">
    <property type="entry name" value="Trp_Tyr_perm"/>
    <property type="match status" value="1"/>
</dbReference>
<name>A0A4U1BNP8_9GAMM</name>
<keyword evidence="6 8" id="KW-1133">Transmembrane helix</keyword>
<dbReference type="InterPro" id="IPR018227">
    <property type="entry name" value="Amino_acid_transport_2"/>
</dbReference>
<keyword evidence="4" id="KW-0997">Cell inner membrane</keyword>
<comment type="caution">
    <text evidence="9">The sequence shown here is derived from an EMBL/GenBank/DDBJ whole genome shotgun (WGS) entry which is preliminary data.</text>
</comment>
<protein>
    <submittedName>
        <fullName evidence="9">HAAAP family serine/threonine permease</fullName>
    </submittedName>
</protein>